<keyword evidence="2" id="KW-1185">Reference proteome</keyword>
<dbReference type="RefSeq" id="WP_146393827.1">
    <property type="nucleotide sequence ID" value="NZ_SJPJ01000001.1"/>
</dbReference>
<protein>
    <submittedName>
        <fullName evidence="1">Uncharacterized protein</fullName>
    </submittedName>
</protein>
<reference evidence="1 2" key="1">
    <citation type="submission" date="2019-02" db="EMBL/GenBank/DDBJ databases">
        <title>Deep-cultivation of Planctomycetes and their phenomic and genomic characterization uncovers novel biology.</title>
        <authorList>
            <person name="Wiegand S."/>
            <person name="Jogler M."/>
            <person name="Boedeker C."/>
            <person name="Pinto D."/>
            <person name="Vollmers J."/>
            <person name="Rivas-Marin E."/>
            <person name="Kohn T."/>
            <person name="Peeters S.H."/>
            <person name="Heuer A."/>
            <person name="Rast P."/>
            <person name="Oberbeckmann S."/>
            <person name="Bunk B."/>
            <person name="Jeske O."/>
            <person name="Meyerdierks A."/>
            <person name="Storesund J.E."/>
            <person name="Kallscheuer N."/>
            <person name="Luecker S."/>
            <person name="Lage O.M."/>
            <person name="Pohl T."/>
            <person name="Merkel B.J."/>
            <person name="Hornburger P."/>
            <person name="Mueller R.-W."/>
            <person name="Bruemmer F."/>
            <person name="Labrenz M."/>
            <person name="Spormann A.M."/>
            <person name="Op Den Camp H."/>
            <person name="Overmann J."/>
            <person name="Amann R."/>
            <person name="Jetten M.S.M."/>
            <person name="Mascher T."/>
            <person name="Medema M.H."/>
            <person name="Devos D.P."/>
            <person name="Kaster A.-K."/>
            <person name="Ovreas L."/>
            <person name="Rohde M."/>
            <person name="Galperin M.Y."/>
            <person name="Jogler C."/>
        </authorList>
    </citation>
    <scope>NUCLEOTIDE SEQUENCE [LARGE SCALE GENOMIC DNA]</scope>
    <source>
        <strain evidence="1 2">CA13</strain>
    </source>
</reference>
<gene>
    <name evidence="1" type="ORF">CA13_01530</name>
</gene>
<name>A0A5C5YVH1_9BACT</name>
<dbReference type="AlphaFoldDB" id="A0A5C5YVH1"/>
<evidence type="ECO:0000313" key="2">
    <source>
        <dbReference type="Proteomes" id="UP000315010"/>
    </source>
</evidence>
<evidence type="ECO:0000313" key="1">
    <source>
        <dbReference type="EMBL" id="TWT78756.1"/>
    </source>
</evidence>
<organism evidence="1 2">
    <name type="scientific">Novipirellula herctigrandis</name>
    <dbReference type="NCBI Taxonomy" id="2527986"/>
    <lineage>
        <taxon>Bacteria</taxon>
        <taxon>Pseudomonadati</taxon>
        <taxon>Planctomycetota</taxon>
        <taxon>Planctomycetia</taxon>
        <taxon>Pirellulales</taxon>
        <taxon>Pirellulaceae</taxon>
        <taxon>Novipirellula</taxon>
    </lineage>
</organism>
<dbReference type="EMBL" id="SJPJ01000001">
    <property type="protein sequence ID" value="TWT78756.1"/>
    <property type="molecule type" value="Genomic_DNA"/>
</dbReference>
<sequence>MSRIASAVVLNNRYPSDIRLLGDESGHLGAEHLTESIVGVIWMHAIAFRDPLCLQLFLIVSCRVGCGLIGTRDTRYRCSDWDVCNPAGKT</sequence>
<dbReference type="Proteomes" id="UP000315010">
    <property type="component" value="Unassembled WGS sequence"/>
</dbReference>
<proteinExistence type="predicted"/>
<accession>A0A5C5YVH1</accession>
<comment type="caution">
    <text evidence="1">The sequence shown here is derived from an EMBL/GenBank/DDBJ whole genome shotgun (WGS) entry which is preliminary data.</text>
</comment>